<dbReference type="InterPro" id="IPR029061">
    <property type="entry name" value="THDP-binding"/>
</dbReference>
<protein>
    <submittedName>
        <fullName evidence="5">Transketolase</fullName>
    </submittedName>
</protein>
<sequence>MINASLVEKLKKQASHMRINALKLANASGNNAAHVGPGLSIIEILAVLYGHTMNINSKNSLDEGRDRFILSKEHGVLAYYTALYENGIITEEDLASFMNTGSAFLGHPVMNRKKGIEFTSGSLGMGLSLAIGVAMGLKRKQLSSHVYVLLGDGESNEGSIWEGFLSAPHFKLDNLTVIIDRNGIQLGGKTNDILPMNHLEKVLEEMGWAVSTVDGHDIEALISVFDSVSHKPRVIIANTIKGKGVSFMEHNIDWHHAVLTDKLFNEAIEEQVKENE</sequence>
<dbReference type="InterPro" id="IPR005474">
    <property type="entry name" value="Transketolase_N"/>
</dbReference>
<evidence type="ECO:0000313" key="5">
    <source>
        <dbReference type="EMBL" id="PKU53619.1"/>
    </source>
</evidence>
<dbReference type="Proteomes" id="UP000234956">
    <property type="component" value="Unassembled WGS sequence"/>
</dbReference>
<proteinExistence type="inferred from homology"/>
<dbReference type="PANTHER" id="PTHR47514">
    <property type="entry name" value="TRANSKETOLASE N-TERMINAL SECTION-RELATED"/>
    <property type="match status" value="1"/>
</dbReference>
<feature type="domain" description="Transketolase N-terminal" evidence="4">
    <location>
        <begin position="19"/>
        <end position="262"/>
    </location>
</feature>
<evidence type="ECO:0000313" key="6">
    <source>
        <dbReference type="Proteomes" id="UP000234956"/>
    </source>
</evidence>
<evidence type="ECO:0000256" key="1">
    <source>
        <dbReference type="ARBA" id="ARBA00001964"/>
    </source>
</evidence>
<evidence type="ECO:0000256" key="2">
    <source>
        <dbReference type="ARBA" id="ARBA00007131"/>
    </source>
</evidence>
<dbReference type="EMBL" id="PDFK01000001">
    <property type="protein sequence ID" value="PKU53619.1"/>
    <property type="molecule type" value="Genomic_DNA"/>
</dbReference>
<dbReference type="CDD" id="cd02012">
    <property type="entry name" value="TPP_TK"/>
    <property type="match status" value="1"/>
</dbReference>
<gene>
    <name evidence="5" type="ORF">CRI88_04670</name>
</gene>
<dbReference type="Pfam" id="PF00456">
    <property type="entry name" value="Transketolase_N"/>
    <property type="match status" value="1"/>
</dbReference>
<reference evidence="5 6" key="1">
    <citation type="submission" date="2017-10" db="EMBL/GenBank/DDBJ databases">
        <title>Draft genome of Lysinibacillus fusiformis strain Juneja, a laboratory-derived pathogen of Drosophila melanogaster.</title>
        <authorList>
            <person name="Smith B.R."/>
            <person name="Unckless R.L."/>
        </authorList>
    </citation>
    <scope>NUCLEOTIDE SEQUENCE [LARGE SCALE GENOMIC DNA]</scope>
    <source>
        <strain evidence="5 6">Juneja</strain>
    </source>
</reference>
<keyword evidence="3" id="KW-0786">Thiamine pyrophosphate</keyword>
<evidence type="ECO:0000259" key="4">
    <source>
        <dbReference type="Pfam" id="PF00456"/>
    </source>
</evidence>
<name>A0A2I0V5M5_9BACI</name>
<dbReference type="AlphaFoldDB" id="A0A2I0V5M5"/>
<accession>A0A2I0V5M5</accession>
<comment type="similarity">
    <text evidence="2">Belongs to the transketolase family.</text>
</comment>
<comment type="caution">
    <text evidence="5">The sequence shown here is derived from an EMBL/GenBank/DDBJ whole genome shotgun (WGS) entry which is preliminary data.</text>
</comment>
<evidence type="ECO:0000256" key="3">
    <source>
        <dbReference type="ARBA" id="ARBA00023052"/>
    </source>
</evidence>
<dbReference type="SUPFAM" id="SSF52518">
    <property type="entry name" value="Thiamin diphosphate-binding fold (THDP-binding)"/>
    <property type="match status" value="1"/>
</dbReference>
<comment type="cofactor">
    <cofactor evidence="1">
        <name>thiamine diphosphate</name>
        <dbReference type="ChEBI" id="CHEBI:58937"/>
    </cofactor>
</comment>
<dbReference type="RefSeq" id="WP_089934797.1">
    <property type="nucleotide sequence ID" value="NZ_PDFK01000001.1"/>
</dbReference>
<dbReference type="Gene3D" id="3.40.50.970">
    <property type="match status" value="1"/>
</dbReference>
<organism evidence="5 6">
    <name type="scientific">Lysinibacillus fusiformis</name>
    <dbReference type="NCBI Taxonomy" id="28031"/>
    <lineage>
        <taxon>Bacteria</taxon>
        <taxon>Bacillati</taxon>
        <taxon>Bacillota</taxon>
        <taxon>Bacilli</taxon>
        <taxon>Bacillales</taxon>
        <taxon>Bacillaceae</taxon>
        <taxon>Lysinibacillus</taxon>
    </lineage>
</organism>
<dbReference type="PANTHER" id="PTHR47514:SF1">
    <property type="entry name" value="TRANSKETOLASE N-TERMINAL SECTION-RELATED"/>
    <property type="match status" value="1"/>
</dbReference>